<protein>
    <submittedName>
        <fullName evidence="1 2">Uncharacterized protein</fullName>
    </submittedName>
</protein>
<reference evidence="1 3" key="2">
    <citation type="journal article" date="2018" name="Plant J.">
        <title>The Physcomitrella patens chromosome-scale assembly reveals moss genome structure and evolution.</title>
        <authorList>
            <person name="Lang D."/>
            <person name="Ullrich K.K."/>
            <person name="Murat F."/>
            <person name="Fuchs J."/>
            <person name="Jenkins J."/>
            <person name="Haas F.B."/>
            <person name="Piednoel M."/>
            <person name="Gundlach H."/>
            <person name="Van Bel M."/>
            <person name="Meyberg R."/>
            <person name="Vives C."/>
            <person name="Morata J."/>
            <person name="Symeonidi A."/>
            <person name="Hiss M."/>
            <person name="Muchero W."/>
            <person name="Kamisugi Y."/>
            <person name="Saleh O."/>
            <person name="Blanc G."/>
            <person name="Decker E.L."/>
            <person name="van Gessel N."/>
            <person name="Grimwood J."/>
            <person name="Hayes R.D."/>
            <person name="Graham S.W."/>
            <person name="Gunter L.E."/>
            <person name="McDaniel S.F."/>
            <person name="Hoernstein S.N.W."/>
            <person name="Larsson A."/>
            <person name="Li F.W."/>
            <person name="Perroud P.F."/>
            <person name="Phillips J."/>
            <person name="Ranjan P."/>
            <person name="Rokshar D.S."/>
            <person name="Rothfels C.J."/>
            <person name="Schneider L."/>
            <person name="Shu S."/>
            <person name="Stevenson D.W."/>
            <person name="Thummler F."/>
            <person name="Tillich M."/>
            <person name="Villarreal Aguilar J.C."/>
            <person name="Widiez T."/>
            <person name="Wong G.K."/>
            <person name="Wymore A."/>
            <person name="Zhang Y."/>
            <person name="Zimmer A.D."/>
            <person name="Quatrano R.S."/>
            <person name="Mayer K.F.X."/>
            <person name="Goodstein D."/>
            <person name="Casacuberta J.M."/>
            <person name="Vandepoele K."/>
            <person name="Reski R."/>
            <person name="Cuming A.C."/>
            <person name="Tuskan G.A."/>
            <person name="Maumus F."/>
            <person name="Salse J."/>
            <person name="Schmutz J."/>
            <person name="Rensing S.A."/>
        </authorList>
    </citation>
    <scope>NUCLEOTIDE SEQUENCE [LARGE SCALE GENOMIC DNA]</scope>
    <source>
        <strain evidence="2 3">cv. Gransden 2004</strain>
    </source>
</reference>
<evidence type="ECO:0000313" key="3">
    <source>
        <dbReference type="Proteomes" id="UP000006727"/>
    </source>
</evidence>
<dbReference type="Gramene" id="Pp3c4_23050V3.1">
    <property type="protein sequence ID" value="PAC:32919741.CDS.1"/>
    <property type="gene ID" value="Pp3c4_23050"/>
</dbReference>
<evidence type="ECO:0000313" key="1">
    <source>
        <dbReference type="EMBL" id="PNR55729.1"/>
    </source>
</evidence>
<reference evidence="2" key="3">
    <citation type="submission" date="2020-12" db="UniProtKB">
        <authorList>
            <consortium name="EnsemblPlants"/>
        </authorList>
    </citation>
    <scope>IDENTIFICATION</scope>
</reference>
<sequence>MHASVRIAKLKPLMKPMVGGTTPPPVRQALKRWQGVHYSNRDLNCADRYKSE</sequence>
<proteinExistence type="predicted"/>
<gene>
    <name evidence="1" type="ORF">PHYPA_006626</name>
</gene>
<dbReference type="InParanoid" id="A0A2K1KPL9"/>
<organism evidence="1">
    <name type="scientific">Physcomitrium patens</name>
    <name type="common">Spreading-leaved earth moss</name>
    <name type="synonym">Physcomitrella patens</name>
    <dbReference type="NCBI Taxonomy" id="3218"/>
    <lineage>
        <taxon>Eukaryota</taxon>
        <taxon>Viridiplantae</taxon>
        <taxon>Streptophyta</taxon>
        <taxon>Embryophyta</taxon>
        <taxon>Bryophyta</taxon>
        <taxon>Bryophytina</taxon>
        <taxon>Bryopsida</taxon>
        <taxon>Funariidae</taxon>
        <taxon>Funariales</taxon>
        <taxon>Funariaceae</taxon>
        <taxon>Physcomitrium</taxon>
    </lineage>
</organism>
<keyword evidence="3" id="KW-1185">Reference proteome</keyword>
<evidence type="ECO:0000313" key="2">
    <source>
        <dbReference type="EnsemblPlants" id="PAC:32919741.CDS.1"/>
    </source>
</evidence>
<reference evidence="1 3" key="1">
    <citation type="journal article" date="2008" name="Science">
        <title>The Physcomitrella genome reveals evolutionary insights into the conquest of land by plants.</title>
        <authorList>
            <person name="Rensing S."/>
            <person name="Lang D."/>
            <person name="Zimmer A."/>
            <person name="Terry A."/>
            <person name="Salamov A."/>
            <person name="Shapiro H."/>
            <person name="Nishiyama T."/>
            <person name="Perroud P.-F."/>
            <person name="Lindquist E."/>
            <person name="Kamisugi Y."/>
            <person name="Tanahashi T."/>
            <person name="Sakakibara K."/>
            <person name="Fujita T."/>
            <person name="Oishi K."/>
            <person name="Shin-I T."/>
            <person name="Kuroki Y."/>
            <person name="Toyoda A."/>
            <person name="Suzuki Y."/>
            <person name="Hashimoto A."/>
            <person name="Yamaguchi K."/>
            <person name="Sugano A."/>
            <person name="Kohara Y."/>
            <person name="Fujiyama A."/>
            <person name="Anterola A."/>
            <person name="Aoki S."/>
            <person name="Ashton N."/>
            <person name="Barbazuk W.B."/>
            <person name="Barker E."/>
            <person name="Bennetzen J."/>
            <person name="Bezanilla M."/>
            <person name="Blankenship R."/>
            <person name="Cho S.H."/>
            <person name="Dutcher S."/>
            <person name="Estelle M."/>
            <person name="Fawcett J.A."/>
            <person name="Gundlach H."/>
            <person name="Hanada K."/>
            <person name="Heyl A."/>
            <person name="Hicks K.A."/>
            <person name="Hugh J."/>
            <person name="Lohr M."/>
            <person name="Mayer K."/>
            <person name="Melkozernov A."/>
            <person name="Murata T."/>
            <person name="Nelson D."/>
            <person name="Pils B."/>
            <person name="Prigge M."/>
            <person name="Reiss B."/>
            <person name="Renner T."/>
            <person name="Rombauts S."/>
            <person name="Rushton P."/>
            <person name="Sanderfoot A."/>
            <person name="Schween G."/>
            <person name="Shiu S.-H."/>
            <person name="Stueber K."/>
            <person name="Theodoulou F.L."/>
            <person name="Tu H."/>
            <person name="Van de Peer Y."/>
            <person name="Verrier P.J."/>
            <person name="Waters E."/>
            <person name="Wood A."/>
            <person name="Yang L."/>
            <person name="Cove D."/>
            <person name="Cuming A."/>
            <person name="Hasebe M."/>
            <person name="Lucas S."/>
            <person name="Mishler D.B."/>
            <person name="Reski R."/>
            <person name="Grigoriev I."/>
            <person name="Quatrano R.S."/>
            <person name="Boore J.L."/>
        </authorList>
    </citation>
    <scope>NUCLEOTIDE SEQUENCE [LARGE SCALE GENOMIC DNA]</scope>
    <source>
        <strain evidence="2 3">cv. Gransden 2004</strain>
    </source>
</reference>
<name>A0A2K1KPL9_PHYPA</name>
<accession>A0A2K1KPL9</accession>
<dbReference type="AlphaFoldDB" id="A0A2K1KPL9"/>
<dbReference type="EMBL" id="ABEU02000004">
    <property type="protein sequence ID" value="PNR55729.1"/>
    <property type="molecule type" value="Genomic_DNA"/>
</dbReference>
<dbReference type="Proteomes" id="UP000006727">
    <property type="component" value="Chromosome 4"/>
</dbReference>
<dbReference type="EnsemblPlants" id="Pp3c4_23050V3.1">
    <property type="protein sequence ID" value="PAC:32919741.CDS.1"/>
    <property type="gene ID" value="Pp3c4_23050"/>
</dbReference>
<dbReference type="PaxDb" id="3218-PP1S60_50V6.1"/>